<name>A0A1E7DRV8_9BACI</name>
<organism evidence="1 2">
    <name type="scientific">Domibacillus iocasae</name>
    <dbReference type="NCBI Taxonomy" id="1714016"/>
    <lineage>
        <taxon>Bacteria</taxon>
        <taxon>Bacillati</taxon>
        <taxon>Bacillota</taxon>
        <taxon>Bacilli</taxon>
        <taxon>Bacillales</taxon>
        <taxon>Bacillaceae</taxon>
        <taxon>Domibacillus</taxon>
    </lineage>
</organism>
<gene>
    <name evidence="1" type="ORF">BA724_03190</name>
</gene>
<dbReference type="RefSeq" id="WP_069937819.1">
    <property type="nucleotide sequence ID" value="NZ_MAMP01000012.1"/>
</dbReference>
<protein>
    <submittedName>
        <fullName evidence="1">Uncharacterized protein</fullName>
    </submittedName>
</protein>
<dbReference type="AlphaFoldDB" id="A0A1E7DRV8"/>
<reference evidence="1 2" key="1">
    <citation type="submission" date="2016-06" db="EMBL/GenBank/DDBJ databases">
        <title>Domibacillus iocasae genome sequencing.</title>
        <authorList>
            <person name="Verma A."/>
            <person name="Pal Y."/>
            <person name="Ojha A.K."/>
            <person name="Krishnamurthi S."/>
        </authorList>
    </citation>
    <scope>NUCLEOTIDE SEQUENCE [LARGE SCALE GENOMIC DNA]</scope>
    <source>
        <strain evidence="1 2">DSM 29979</strain>
    </source>
</reference>
<evidence type="ECO:0000313" key="2">
    <source>
        <dbReference type="Proteomes" id="UP000095658"/>
    </source>
</evidence>
<sequence>MAKYSVLFTFDKENYKRLEIEGENEGEILKMLTTSEWYTSEDHQAVNMGNVTSIHFTKPAKISNRSPW</sequence>
<comment type="caution">
    <text evidence="1">The sequence shown here is derived from an EMBL/GenBank/DDBJ whole genome shotgun (WGS) entry which is preliminary data.</text>
</comment>
<keyword evidence="2" id="KW-1185">Reference proteome</keyword>
<dbReference type="STRING" id="1714016.BA724_03190"/>
<dbReference type="Proteomes" id="UP000095658">
    <property type="component" value="Unassembled WGS sequence"/>
</dbReference>
<proteinExistence type="predicted"/>
<evidence type="ECO:0000313" key="1">
    <source>
        <dbReference type="EMBL" id="OES45822.1"/>
    </source>
</evidence>
<dbReference type="EMBL" id="MAMP01000012">
    <property type="protein sequence ID" value="OES45822.1"/>
    <property type="molecule type" value="Genomic_DNA"/>
</dbReference>
<accession>A0A1E7DRV8</accession>